<proteinExistence type="predicted"/>
<evidence type="ECO:0000256" key="1">
    <source>
        <dbReference type="SAM" id="Phobius"/>
    </source>
</evidence>
<dbReference type="EMBL" id="JABEBT010000019">
    <property type="protein sequence ID" value="KAF7637490.1"/>
    <property type="molecule type" value="Genomic_DNA"/>
</dbReference>
<evidence type="ECO:0000313" key="2">
    <source>
        <dbReference type="EMBL" id="KAF7637490.1"/>
    </source>
</evidence>
<keyword evidence="1" id="KW-0812">Transmembrane</keyword>
<comment type="caution">
    <text evidence="2">The sequence shown here is derived from an EMBL/GenBank/DDBJ whole genome shotgun (WGS) entry which is preliminary data.</text>
</comment>
<gene>
    <name evidence="2" type="ORF">Mgra_00003005</name>
</gene>
<sequence length="70" mass="8211">MDGESCIMGRAYAKILYKYNEIKKIEIAVIALCIRQFSAFLLLNARIFMYIILLRVCNTLTVHTPLYFFQ</sequence>
<dbReference type="Proteomes" id="UP000605970">
    <property type="component" value="Unassembled WGS sequence"/>
</dbReference>
<keyword evidence="3" id="KW-1185">Reference proteome</keyword>
<dbReference type="AlphaFoldDB" id="A0A8S9ZW49"/>
<protein>
    <submittedName>
        <fullName evidence="2">Uncharacterized protein</fullName>
    </submittedName>
</protein>
<organism evidence="2 3">
    <name type="scientific">Meloidogyne graminicola</name>
    <dbReference type="NCBI Taxonomy" id="189291"/>
    <lineage>
        <taxon>Eukaryota</taxon>
        <taxon>Metazoa</taxon>
        <taxon>Ecdysozoa</taxon>
        <taxon>Nematoda</taxon>
        <taxon>Chromadorea</taxon>
        <taxon>Rhabditida</taxon>
        <taxon>Tylenchina</taxon>
        <taxon>Tylenchomorpha</taxon>
        <taxon>Tylenchoidea</taxon>
        <taxon>Meloidogynidae</taxon>
        <taxon>Meloidogyninae</taxon>
        <taxon>Meloidogyne</taxon>
    </lineage>
</organism>
<name>A0A8S9ZW49_9BILA</name>
<accession>A0A8S9ZW49</accession>
<keyword evidence="1" id="KW-1133">Transmembrane helix</keyword>
<reference evidence="2" key="1">
    <citation type="journal article" date="2020" name="Ecol. Evol.">
        <title>Genome structure and content of the rice root-knot nematode (Meloidogyne graminicola).</title>
        <authorList>
            <person name="Phan N.T."/>
            <person name="Danchin E.G.J."/>
            <person name="Klopp C."/>
            <person name="Perfus-Barbeoch L."/>
            <person name="Kozlowski D.K."/>
            <person name="Koutsovoulos G.D."/>
            <person name="Lopez-Roques C."/>
            <person name="Bouchez O."/>
            <person name="Zahm M."/>
            <person name="Besnard G."/>
            <person name="Bellafiore S."/>
        </authorList>
    </citation>
    <scope>NUCLEOTIDE SEQUENCE</scope>
    <source>
        <strain evidence="2">VN-18</strain>
    </source>
</reference>
<keyword evidence="1" id="KW-0472">Membrane</keyword>
<feature type="transmembrane region" description="Helical" evidence="1">
    <location>
        <begin position="49"/>
        <end position="69"/>
    </location>
</feature>
<evidence type="ECO:0000313" key="3">
    <source>
        <dbReference type="Proteomes" id="UP000605970"/>
    </source>
</evidence>